<feature type="transmembrane region" description="Helical" evidence="7">
    <location>
        <begin position="21"/>
        <end position="41"/>
    </location>
</feature>
<dbReference type="PANTHER" id="PTHR30489:SF0">
    <property type="entry name" value="LIPOPROTEIN-RELEASING SYSTEM TRANSMEMBRANE PROTEIN LOLE"/>
    <property type="match status" value="1"/>
</dbReference>
<feature type="transmembrane region" description="Helical" evidence="7">
    <location>
        <begin position="371"/>
        <end position="390"/>
    </location>
</feature>
<evidence type="ECO:0000259" key="9">
    <source>
        <dbReference type="Pfam" id="PF12704"/>
    </source>
</evidence>
<reference evidence="11 13" key="2">
    <citation type="submission" date="2019-07" db="EMBL/GenBank/DDBJ databases">
        <title>Draft genome of two Muricauda strains isolated from deep sea.</title>
        <authorList>
            <person name="Sun C."/>
        </authorList>
    </citation>
    <scope>NUCLEOTIDE SEQUENCE [LARGE SCALE GENOMIC DNA]</scope>
    <source>
        <strain evidence="11 13">72</strain>
    </source>
</reference>
<dbReference type="Pfam" id="PF12704">
    <property type="entry name" value="MacB_PCD"/>
    <property type="match status" value="1"/>
</dbReference>
<dbReference type="Proteomes" id="UP000266691">
    <property type="component" value="Unassembled WGS sequence"/>
</dbReference>
<comment type="caution">
    <text evidence="10">The sequence shown here is derived from an EMBL/GenBank/DDBJ whole genome shotgun (WGS) entry which is preliminary data.</text>
</comment>
<keyword evidence="5 7" id="KW-1133">Transmembrane helix</keyword>
<dbReference type="PANTHER" id="PTHR30489">
    <property type="entry name" value="LIPOPROTEIN-RELEASING SYSTEM TRANSMEMBRANE PROTEIN LOLE"/>
    <property type="match status" value="1"/>
</dbReference>
<dbReference type="Proteomes" id="UP000321621">
    <property type="component" value="Unassembled WGS sequence"/>
</dbReference>
<evidence type="ECO:0000256" key="1">
    <source>
        <dbReference type="ARBA" id="ARBA00004651"/>
    </source>
</evidence>
<comment type="similarity">
    <text evidence="2">Belongs to the ABC-4 integral membrane protein family. LolC/E subfamily.</text>
</comment>
<evidence type="ECO:0000256" key="3">
    <source>
        <dbReference type="ARBA" id="ARBA00022475"/>
    </source>
</evidence>
<dbReference type="InterPro" id="IPR003838">
    <property type="entry name" value="ABC3_permease_C"/>
</dbReference>
<dbReference type="OrthoDB" id="9784014at2"/>
<dbReference type="AlphaFoldDB" id="A0A3A1NE60"/>
<feature type="domain" description="ABC3 transporter permease C-terminal" evidence="8">
    <location>
        <begin position="267"/>
        <end position="398"/>
    </location>
</feature>
<dbReference type="RefSeq" id="WP_119648638.1">
    <property type="nucleotide sequence ID" value="NZ_QXFI01000035.1"/>
</dbReference>
<dbReference type="GO" id="GO:0098797">
    <property type="term" value="C:plasma membrane protein complex"/>
    <property type="evidence" value="ECO:0007669"/>
    <property type="project" value="TreeGrafter"/>
</dbReference>
<sequence>MIIKLSWRNLWRNRRRTLITVASIVFAIILANIMDSLLLGLNKQMVDSLVGVYSGHFQIQQEGYWEDKSLHNSFVPNDSLETALEGTEGIKGFSYRLESVALAATNKMTKGTLVMGIDPDKEKNITGFDKKIIQGNYLGETNNQALVGKGLAEKMNISVGDSLVLVGEGYHGASAADKYEVSGIIRLGSPDLDNNIVILKLEDAQFLYGAYDRVTSIPVFLRPNQPQEQAIANLKPNLNTDFIVKPWQEMLPMLTQSIGLIDALRVIIVVLLYVLISFSILGTIIMMAHERMTELRILLSIGMRKKVMQLMVLIETFFMALFGAVLGFLASYPIVNYFKVNPIQFRGKVADGWESFGIDPIMPTTVDFGVFTKHTLIILVISILLSIYAIHQISSLKPVASKK</sequence>
<evidence type="ECO:0000259" key="8">
    <source>
        <dbReference type="Pfam" id="PF02687"/>
    </source>
</evidence>
<gene>
    <name evidence="10" type="ORF">D2V05_16475</name>
    <name evidence="11" type="ORF">FQ017_16335</name>
</gene>
<evidence type="ECO:0000256" key="6">
    <source>
        <dbReference type="ARBA" id="ARBA00023136"/>
    </source>
</evidence>
<keyword evidence="4 7" id="KW-0812">Transmembrane</keyword>
<evidence type="ECO:0000313" key="11">
    <source>
        <dbReference type="EMBL" id="TXJ91424.1"/>
    </source>
</evidence>
<evidence type="ECO:0000256" key="4">
    <source>
        <dbReference type="ARBA" id="ARBA00022692"/>
    </source>
</evidence>
<accession>A0A3A1NE60</accession>
<evidence type="ECO:0000256" key="7">
    <source>
        <dbReference type="SAM" id="Phobius"/>
    </source>
</evidence>
<proteinExistence type="inferred from homology"/>
<evidence type="ECO:0000313" key="10">
    <source>
        <dbReference type="EMBL" id="RIV42395.1"/>
    </source>
</evidence>
<feature type="transmembrane region" description="Helical" evidence="7">
    <location>
        <begin position="263"/>
        <end position="289"/>
    </location>
</feature>
<evidence type="ECO:0000256" key="5">
    <source>
        <dbReference type="ARBA" id="ARBA00022989"/>
    </source>
</evidence>
<organism evidence="10 12">
    <name type="scientific">Flagellimonas pelagia</name>
    <dbReference type="NCBI Taxonomy" id="2306998"/>
    <lineage>
        <taxon>Bacteria</taxon>
        <taxon>Pseudomonadati</taxon>
        <taxon>Bacteroidota</taxon>
        <taxon>Flavobacteriia</taxon>
        <taxon>Flavobacteriales</taxon>
        <taxon>Flavobacteriaceae</taxon>
        <taxon>Flagellimonas</taxon>
    </lineage>
</organism>
<reference evidence="10 12" key="1">
    <citation type="submission" date="2018-08" db="EMBL/GenBank/DDBJ databases">
        <title>Proposal of Muricauda 72 sp.nov. and Muricauda NH166 sp.nov., isolated from seawater.</title>
        <authorList>
            <person name="Cheng H."/>
            <person name="Wu Y.-H."/>
            <person name="Guo L.-L."/>
            <person name="Xu X.-W."/>
        </authorList>
    </citation>
    <scope>NUCLEOTIDE SEQUENCE [LARGE SCALE GENOMIC DNA]</scope>
    <source>
        <strain evidence="10 12">72</strain>
    </source>
</reference>
<dbReference type="Pfam" id="PF02687">
    <property type="entry name" value="FtsX"/>
    <property type="match status" value="1"/>
</dbReference>
<keyword evidence="6 7" id="KW-0472">Membrane</keyword>
<evidence type="ECO:0000313" key="12">
    <source>
        <dbReference type="Proteomes" id="UP000266691"/>
    </source>
</evidence>
<keyword evidence="13" id="KW-1185">Reference proteome</keyword>
<evidence type="ECO:0000256" key="2">
    <source>
        <dbReference type="ARBA" id="ARBA00005236"/>
    </source>
</evidence>
<name>A0A3A1NE60_9FLAO</name>
<feature type="domain" description="MacB-like periplasmic core" evidence="9">
    <location>
        <begin position="17"/>
        <end position="235"/>
    </location>
</feature>
<keyword evidence="3" id="KW-1003">Cell membrane</keyword>
<dbReference type="EMBL" id="VNWK01000035">
    <property type="protein sequence ID" value="TXJ91424.1"/>
    <property type="molecule type" value="Genomic_DNA"/>
</dbReference>
<dbReference type="InterPro" id="IPR051447">
    <property type="entry name" value="Lipoprotein-release_system"/>
</dbReference>
<evidence type="ECO:0000313" key="13">
    <source>
        <dbReference type="Proteomes" id="UP000321621"/>
    </source>
</evidence>
<protein>
    <submittedName>
        <fullName evidence="10">ABC transporter permease</fullName>
    </submittedName>
</protein>
<dbReference type="EMBL" id="QXFI01000035">
    <property type="protein sequence ID" value="RIV42395.1"/>
    <property type="molecule type" value="Genomic_DNA"/>
</dbReference>
<comment type="subcellular location">
    <subcellularLocation>
        <location evidence="1">Cell membrane</location>
        <topology evidence="1">Multi-pass membrane protein</topology>
    </subcellularLocation>
</comment>
<feature type="transmembrane region" description="Helical" evidence="7">
    <location>
        <begin position="310"/>
        <end position="335"/>
    </location>
</feature>
<dbReference type="GO" id="GO:0044874">
    <property type="term" value="P:lipoprotein localization to outer membrane"/>
    <property type="evidence" value="ECO:0007669"/>
    <property type="project" value="TreeGrafter"/>
</dbReference>
<dbReference type="InterPro" id="IPR025857">
    <property type="entry name" value="MacB_PCD"/>
</dbReference>